<reference evidence="1" key="1">
    <citation type="submission" date="2020-07" db="EMBL/GenBank/DDBJ databases">
        <authorList>
            <person name="Lin J."/>
        </authorList>
    </citation>
    <scope>NUCLEOTIDE SEQUENCE</scope>
</reference>
<accession>A0A6V7Q0P5</accession>
<gene>
    <name evidence="1" type="ORF">CB5_LOCUS19696</name>
</gene>
<protein>
    <submittedName>
        <fullName evidence="1">Uncharacterized protein</fullName>
    </submittedName>
</protein>
<dbReference type="EMBL" id="LR862131">
    <property type="protein sequence ID" value="CAD1836485.1"/>
    <property type="molecule type" value="Genomic_DNA"/>
</dbReference>
<organism evidence="1">
    <name type="scientific">Ananas comosus var. bracteatus</name>
    <name type="common">red pineapple</name>
    <dbReference type="NCBI Taxonomy" id="296719"/>
    <lineage>
        <taxon>Eukaryota</taxon>
        <taxon>Viridiplantae</taxon>
        <taxon>Streptophyta</taxon>
        <taxon>Embryophyta</taxon>
        <taxon>Tracheophyta</taxon>
        <taxon>Spermatophyta</taxon>
        <taxon>Magnoliopsida</taxon>
        <taxon>Liliopsida</taxon>
        <taxon>Poales</taxon>
        <taxon>Bromeliaceae</taxon>
        <taxon>Bromelioideae</taxon>
        <taxon>Ananas</taxon>
    </lineage>
</organism>
<proteinExistence type="predicted"/>
<name>A0A6V7Q0P5_ANACO</name>
<evidence type="ECO:0000313" key="1">
    <source>
        <dbReference type="EMBL" id="CAD1836485.1"/>
    </source>
</evidence>
<sequence>MSVIQLSYTRLLDEIAEKLGVETPKCVVTIAAEVAKEDAARVAIQRMKDELGLQIKDTNYDDFILYKSLYDNVTVQNSDLLAQFTNLKREHNLLKDCYATAVSEKVDAITEQVKMHREINDCHETINCLRADRAATATGPSEAGSAS</sequence>
<dbReference type="AlphaFoldDB" id="A0A6V7Q0P5"/>